<name>A0A3P7MBJ4_DIBLA</name>
<proteinExistence type="predicted"/>
<keyword evidence="2" id="KW-1185">Reference proteome</keyword>
<organism evidence="1 2">
    <name type="scientific">Dibothriocephalus latus</name>
    <name type="common">Fish tapeworm</name>
    <name type="synonym">Diphyllobothrium latum</name>
    <dbReference type="NCBI Taxonomy" id="60516"/>
    <lineage>
        <taxon>Eukaryota</taxon>
        <taxon>Metazoa</taxon>
        <taxon>Spiralia</taxon>
        <taxon>Lophotrochozoa</taxon>
        <taxon>Platyhelminthes</taxon>
        <taxon>Cestoda</taxon>
        <taxon>Eucestoda</taxon>
        <taxon>Diphyllobothriidea</taxon>
        <taxon>Diphyllobothriidae</taxon>
        <taxon>Dibothriocephalus</taxon>
    </lineage>
</organism>
<dbReference type="AlphaFoldDB" id="A0A3P7MBJ4"/>
<protein>
    <submittedName>
        <fullName evidence="1">Uncharacterized protein</fullName>
    </submittedName>
</protein>
<evidence type="ECO:0000313" key="1">
    <source>
        <dbReference type="EMBL" id="VDN15271.1"/>
    </source>
</evidence>
<accession>A0A3P7MBJ4</accession>
<reference evidence="1 2" key="1">
    <citation type="submission" date="2018-11" db="EMBL/GenBank/DDBJ databases">
        <authorList>
            <consortium name="Pathogen Informatics"/>
        </authorList>
    </citation>
    <scope>NUCLEOTIDE SEQUENCE [LARGE SCALE GENOMIC DNA]</scope>
</reference>
<dbReference type="EMBL" id="UYRU01061936">
    <property type="protein sequence ID" value="VDN15271.1"/>
    <property type="molecule type" value="Genomic_DNA"/>
</dbReference>
<evidence type="ECO:0000313" key="2">
    <source>
        <dbReference type="Proteomes" id="UP000281553"/>
    </source>
</evidence>
<sequence>MTRADATSNAANTGQSKDAAYEEFMREMAGLL</sequence>
<dbReference type="Proteomes" id="UP000281553">
    <property type="component" value="Unassembled WGS sequence"/>
</dbReference>
<gene>
    <name evidence="1" type="ORF">DILT_LOCUS11102</name>
</gene>